<dbReference type="InterPro" id="IPR036910">
    <property type="entry name" value="HMG_box_dom_sf"/>
</dbReference>
<dbReference type="GO" id="GO:0003677">
    <property type="term" value="F:DNA binding"/>
    <property type="evidence" value="ECO:0007669"/>
    <property type="project" value="UniProtKB-UniRule"/>
</dbReference>
<protein>
    <submittedName>
        <fullName evidence="4">BHMG1 protein</fullName>
    </submittedName>
</protein>
<dbReference type="GO" id="GO:0005634">
    <property type="term" value="C:nucleus"/>
    <property type="evidence" value="ECO:0007669"/>
    <property type="project" value="UniProtKB-UniRule"/>
</dbReference>
<feature type="DNA-binding region" description="HMG box" evidence="1">
    <location>
        <begin position="66"/>
        <end position="134"/>
    </location>
</feature>
<evidence type="ECO:0000256" key="1">
    <source>
        <dbReference type="PROSITE-ProRule" id="PRU00267"/>
    </source>
</evidence>
<comment type="caution">
    <text evidence="4">The sequence shown here is derived from an EMBL/GenBank/DDBJ whole genome shotgun (WGS) entry which is preliminary data.</text>
</comment>
<feature type="non-terminal residue" evidence="4">
    <location>
        <position position="149"/>
    </location>
</feature>
<dbReference type="InterPro" id="IPR009071">
    <property type="entry name" value="HMG_box_dom"/>
</dbReference>
<feature type="compositionally biased region" description="Acidic residues" evidence="2">
    <location>
        <begin position="133"/>
        <end position="149"/>
    </location>
</feature>
<dbReference type="AlphaFoldDB" id="A0A7L4HHE4"/>
<feature type="domain" description="HMG box" evidence="3">
    <location>
        <begin position="66"/>
        <end position="134"/>
    </location>
</feature>
<evidence type="ECO:0000256" key="2">
    <source>
        <dbReference type="SAM" id="MobiDB-lite"/>
    </source>
</evidence>
<evidence type="ECO:0000313" key="4">
    <source>
        <dbReference type="EMBL" id="NXX52909.1"/>
    </source>
</evidence>
<evidence type="ECO:0000313" key="5">
    <source>
        <dbReference type="Proteomes" id="UP000539032"/>
    </source>
</evidence>
<name>A0A7L4HHE4_SCOUM</name>
<dbReference type="Proteomes" id="UP000539032">
    <property type="component" value="Unassembled WGS sequence"/>
</dbReference>
<dbReference type="OrthoDB" id="1919336at2759"/>
<dbReference type="CDD" id="cd21977">
    <property type="entry name" value="HMG-box_BHMG1"/>
    <property type="match status" value="1"/>
</dbReference>
<dbReference type="EMBL" id="VZTL01005888">
    <property type="protein sequence ID" value="NXX52909.1"/>
    <property type="molecule type" value="Genomic_DNA"/>
</dbReference>
<dbReference type="SMART" id="SM00398">
    <property type="entry name" value="HMG"/>
    <property type="match status" value="1"/>
</dbReference>
<keyword evidence="1" id="KW-0539">Nucleus</keyword>
<accession>A0A7L4HHE4</accession>
<keyword evidence="1" id="KW-0238">DNA-binding</keyword>
<dbReference type="SUPFAM" id="SSF47095">
    <property type="entry name" value="HMG-box"/>
    <property type="match status" value="1"/>
</dbReference>
<dbReference type="Pfam" id="PF00505">
    <property type="entry name" value="HMG_box"/>
    <property type="match status" value="1"/>
</dbReference>
<dbReference type="Gene3D" id="1.10.30.10">
    <property type="entry name" value="High mobility group box domain"/>
    <property type="match status" value="1"/>
</dbReference>
<organism evidence="4 5">
    <name type="scientific">Scopus umbretta</name>
    <name type="common">Hammerkop</name>
    <dbReference type="NCBI Taxonomy" id="33581"/>
    <lineage>
        <taxon>Eukaryota</taxon>
        <taxon>Metazoa</taxon>
        <taxon>Chordata</taxon>
        <taxon>Craniata</taxon>
        <taxon>Vertebrata</taxon>
        <taxon>Euteleostomi</taxon>
        <taxon>Archelosauria</taxon>
        <taxon>Archosauria</taxon>
        <taxon>Dinosauria</taxon>
        <taxon>Saurischia</taxon>
        <taxon>Theropoda</taxon>
        <taxon>Coelurosauria</taxon>
        <taxon>Aves</taxon>
        <taxon>Neognathae</taxon>
        <taxon>Neoaves</taxon>
        <taxon>Aequornithes</taxon>
        <taxon>Pelecaniformes</taxon>
        <taxon>Scopidae</taxon>
        <taxon>Scopus</taxon>
    </lineage>
</organism>
<feature type="compositionally biased region" description="Basic residues" evidence="2">
    <location>
        <begin position="36"/>
        <end position="45"/>
    </location>
</feature>
<keyword evidence="5" id="KW-1185">Reference proteome</keyword>
<proteinExistence type="predicted"/>
<dbReference type="PANTHER" id="PTHR47658">
    <property type="entry name" value="HIGH MOBILITY GROUP B PROTEIN 12-RELATED"/>
    <property type="match status" value="1"/>
</dbReference>
<dbReference type="PANTHER" id="PTHR47658:SF1">
    <property type="entry name" value="MEIOSIS INITIATOR PROTEIN"/>
    <property type="match status" value="1"/>
</dbReference>
<evidence type="ECO:0000259" key="3">
    <source>
        <dbReference type="PROSITE" id="PS50118"/>
    </source>
</evidence>
<sequence length="149" mass="16476">SPQAPAVALQEAVAGGSPVTPRVAVGTGETPQGQRGHGRGQRSRGQRGQGRQGQRVRDQEEDVALPKKCVNGFIMFCRINRTAYMRAHPGLASTAVTQELARLWRSLSLDQRRPYCLWARRFSRLHDRVVRPDEDEDEDGDGDGDSDPD</sequence>
<feature type="non-terminal residue" evidence="4">
    <location>
        <position position="1"/>
    </location>
</feature>
<reference evidence="4 5" key="1">
    <citation type="submission" date="2020-02" db="EMBL/GenBank/DDBJ databases">
        <title>Bird 10,000 Genomes (B10K) Project - Family phase.</title>
        <authorList>
            <person name="Zhang G."/>
        </authorList>
    </citation>
    <scope>NUCLEOTIDE SEQUENCE [LARGE SCALE GENOMIC DNA]</scope>
    <source>
        <strain evidence="4">B10K-DU-002-70</strain>
        <tissue evidence="4">Muscle</tissue>
    </source>
</reference>
<feature type="region of interest" description="Disordered" evidence="2">
    <location>
        <begin position="1"/>
        <end position="61"/>
    </location>
</feature>
<dbReference type="PROSITE" id="PS50118">
    <property type="entry name" value="HMG_BOX_2"/>
    <property type="match status" value="1"/>
</dbReference>
<gene>
    <name evidence="4" type="primary">Bhmg1</name>
    <name evidence="4" type="ORF">SCOUMB_R12817</name>
</gene>
<feature type="region of interest" description="Disordered" evidence="2">
    <location>
        <begin position="130"/>
        <end position="149"/>
    </location>
</feature>